<keyword evidence="6" id="KW-1185">Reference proteome</keyword>
<evidence type="ECO:0000313" key="6">
    <source>
        <dbReference type="Proteomes" id="UP001597314"/>
    </source>
</evidence>
<evidence type="ECO:0000313" key="5">
    <source>
        <dbReference type="EMBL" id="MFD2183482.1"/>
    </source>
</evidence>
<feature type="transmembrane region" description="Helical" evidence="3">
    <location>
        <begin position="429"/>
        <end position="454"/>
    </location>
</feature>
<dbReference type="PRINTS" id="PR01434">
    <property type="entry name" value="NADHDHGNASE5"/>
</dbReference>
<dbReference type="PANTHER" id="PTHR43373:SF1">
    <property type="entry name" value="NA(+)_H(+) ANTIPORTER SUBUNIT A"/>
    <property type="match status" value="1"/>
</dbReference>
<feature type="transmembrane region" description="Helical" evidence="3">
    <location>
        <begin position="255"/>
        <end position="275"/>
    </location>
</feature>
<feature type="transmembrane region" description="Helical" evidence="3">
    <location>
        <begin position="12"/>
        <end position="34"/>
    </location>
</feature>
<protein>
    <submittedName>
        <fullName evidence="5">Complex I subunit 5 family protein</fullName>
    </submittedName>
</protein>
<reference evidence="6" key="1">
    <citation type="journal article" date="2019" name="Int. J. Syst. Evol. Microbiol.">
        <title>The Global Catalogue of Microorganisms (GCM) 10K type strain sequencing project: providing services to taxonomists for standard genome sequencing and annotation.</title>
        <authorList>
            <consortium name="The Broad Institute Genomics Platform"/>
            <consortium name="The Broad Institute Genome Sequencing Center for Infectious Disease"/>
            <person name="Wu L."/>
            <person name="Ma J."/>
        </authorList>
    </citation>
    <scope>NUCLEOTIDE SEQUENCE [LARGE SCALE GENOMIC DNA]</scope>
    <source>
        <strain evidence="6">CGMCC 1.6774</strain>
    </source>
</reference>
<keyword evidence="3" id="KW-0472">Membrane</keyword>
<keyword evidence="3" id="KW-1133">Transmembrane helix</keyword>
<dbReference type="InterPro" id="IPR050616">
    <property type="entry name" value="CPA3_Na-H_Antiporter_A"/>
</dbReference>
<dbReference type="Pfam" id="PF00361">
    <property type="entry name" value="Proton_antipo_M"/>
    <property type="match status" value="1"/>
</dbReference>
<evidence type="ECO:0000256" key="1">
    <source>
        <dbReference type="ARBA" id="ARBA00004127"/>
    </source>
</evidence>
<proteinExistence type="predicted"/>
<feature type="transmembrane region" description="Helical" evidence="3">
    <location>
        <begin position="121"/>
        <end position="141"/>
    </location>
</feature>
<feature type="transmembrane region" description="Helical" evidence="3">
    <location>
        <begin position="387"/>
        <end position="409"/>
    </location>
</feature>
<evidence type="ECO:0000256" key="3">
    <source>
        <dbReference type="SAM" id="Phobius"/>
    </source>
</evidence>
<evidence type="ECO:0000259" key="4">
    <source>
        <dbReference type="Pfam" id="PF00361"/>
    </source>
</evidence>
<sequence>MASPVPVLEPATWGGALLVTAIVIPVAAALLGVVAGGRRPAWIGLAALPLGLVVTIAIATGVASDGGLVYRLGGWAPPLGVALRADGLSAVMLVLAAGVVTAIGVYAWSDVRIAGGVPEQRAPYAFWILLLGVWAGLNTVFLAGDLFTLYVALEILTFAAVPLVCLEGTPETVQAALRYLLFALVGSVLYLGGVTLLYGAYGTLDVVLLAQRVTATPAGLVAAALMTVGLLAKTALVPLHLWLPPAHAGAPPAGSALLSALVVKGSFFIVVRLWFDVMPSLATVAATQLVSALGAAAVLLGSLVALRQERLKLLIAYSTLAQIGYLFLMFTLAFDVDAAAMQRGGALAGGMLQAMSHAAAKAAMFMAAGAIYAALGHDRIADLAGAGRRVPGAVAAFALGGVALVGLPPGGAYLAKELLLRAAADTGQWWWAVVIQAGGAFTAAYLVLVLARVFRPATATPTDAAQADRMAPRGVAWSQQAAALALAASSLSLGLIDWSPWLPVAPGSRLTASLADTIAASAWPLAAGAGLAVLIGRWTPSRAPTSAAAVLAPLRHAGGALGTGACRIDGSLRRWPVAGLSLLALAIVLGIALSARP</sequence>
<feature type="transmembrane region" description="Helical" evidence="3">
    <location>
        <begin position="179"/>
        <end position="201"/>
    </location>
</feature>
<feature type="transmembrane region" description="Helical" evidence="3">
    <location>
        <begin position="354"/>
        <end position="375"/>
    </location>
</feature>
<feature type="transmembrane region" description="Helical" evidence="3">
    <location>
        <begin position="281"/>
        <end position="306"/>
    </location>
</feature>
<gene>
    <name evidence="5" type="ORF">ACFSOX_15095</name>
</gene>
<dbReference type="EMBL" id="JBHUIW010000017">
    <property type="protein sequence ID" value="MFD2183482.1"/>
    <property type="molecule type" value="Genomic_DNA"/>
</dbReference>
<feature type="transmembrane region" description="Helical" evidence="3">
    <location>
        <begin position="577"/>
        <end position="595"/>
    </location>
</feature>
<feature type="domain" description="NADH:quinone oxidoreductase/Mrp antiporter transmembrane" evidence="4">
    <location>
        <begin position="143"/>
        <end position="437"/>
    </location>
</feature>
<name>A0ABW5AN03_9BRAD</name>
<keyword evidence="2 3" id="KW-0812">Transmembrane</keyword>
<comment type="caution">
    <text evidence="5">The sequence shown here is derived from an EMBL/GenBank/DDBJ whole genome shotgun (WGS) entry which is preliminary data.</text>
</comment>
<feature type="transmembrane region" description="Helical" evidence="3">
    <location>
        <begin position="87"/>
        <end position="109"/>
    </location>
</feature>
<dbReference type="RefSeq" id="WP_378478637.1">
    <property type="nucleotide sequence ID" value="NZ_JBHUIW010000017.1"/>
</dbReference>
<dbReference type="Proteomes" id="UP001597314">
    <property type="component" value="Unassembled WGS sequence"/>
</dbReference>
<organism evidence="5 6">
    <name type="scientific">Rhodoplanes azumiensis</name>
    <dbReference type="NCBI Taxonomy" id="1897628"/>
    <lineage>
        <taxon>Bacteria</taxon>
        <taxon>Pseudomonadati</taxon>
        <taxon>Pseudomonadota</taxon>
        <taxon>Alphaproteobacteria</taxon>
        <taxon>Hyphomicrobiales</taxon>
        <taxon>Nitrobacteraceae</taxon>
        <taxon>Rhodoplanes</taxon>
    </lineage>
</organism>
<feature type="transmembrane region" description="Helical" evidence="3">
    <location>
        <begin position="41"/>
        <end position="63"/>
    </location>
</feature>
<accession>A0ABW5AN03</accession>
<dbReference type="PANTHER" id="PTHR43373">
    <property type="entry name" value="NA(+)/H(+) ANTIPORTER SUBUNIT"/>
    <property type="match status" value="1"/>
</dbReference>
<feature type="transmembrane region" description="Helical" evidence="3">
    <location>
        <begin position="221"/>
        <end position="243"/>
    </location>
</feature>
<feature type="transmembrane region" description="Helical" evidence="3">
    <location>
        <begin position="147"/>
        <end position="167"/>
    </location>
</feature>
<feature type="transmembrane region" description="Helical" evidence="3">
    <location>
        <begin position="313"/>
        <end position="334"/>
    </location>
</feature>
<comment type="subcellular location">
    <subcellularLocation>
        <location evidence="1">Endomembrane system</location>
        <topology evidence="1">Multi-pass membrane protein</topology>
    </subcellularLocation>
    <subcellularLocation>
        <location evidence="2">Membrane</location>
        <topology evidence="2">Multi-pass membrane protein</topology>
    </subcellularLocation>
</comment>
<evidence type="ECO:0000256" key="2">
    <source>
        <dbReference type="RuleBase" id="RU000320"/>
    </source>
</evidence>
<dbReference type="InterPro" id="IPR001750">
    <property type="entry name" value="ND/Mrp_TM"/>
</dbReference>